<gene>
    <name evidence="1" type="ORF">QJS10_CPA06g00432</name>
</gene>
<sequence length="82" mass="9332">MGNRGVRRSLGLMVTAEASTRRAMSMVMAKRRTMTLMMRRRSVITTNTTSTASIMTMSELESQGPKILCREYSTHIHPWLLL</sequence>
<proteinExistence type="predicted"/>
<evidence type="ECO:0000313" key="2">
    <source>
        <dbReference type="Proteomes" id="UP001180020"/>
    </source>
</evidence>
<comment type="caution">
    <text evidence="1">The sequence shown here is derived from an EMBL/GenBank/DDBJ whole genome shotgun (WGS) entry which is preliminary data.</text>
</comment>
<keyword evidence="2" id="KW-1185">Reference proteome</keyword>
<accession>A0AAV9EPK0</accession>
<dbReference type="EMBL" id="JAUJYO010000006">
    <property type="protein sequence ID" value="KAK1315302.1"/>
    <property type="molecule type" value="Genomic_DNA"/>
</dbReference>
<evidence type="ECO:0000313" key="1">
    <source>
        <dbReference type="EMBL" id="KAK1315302.1"/>
    </source>
</evidence>
<protein>
    <submittedName>
        <fullName evidence="1">Uncharacterized protein</fullName>
    </submittedName>
</protein>
<reference evidence="1" key="1">
    <citation type="journal article" date="2023" name="Nat. Commun.">
        <title>Diploid and tetraploid genomes of Acorus and the evolution of monocots.</title>
        <authorList>
            <person name="Ma L."/>
            <person name="Liu K.W."/>
            <person name="Li Z."/>
            <person name="Hsiao Y.Y."/>
            <person name="Qi Y."/>
            <person name="Fu T."/>
            <person name="Tang G.D."/>
            <person name="Zhang D."/>
            <person name="Sun W.H."/>
            <person name="Liu D.K."/>
            <person name="Li Y."/>
            <person name="Chen G.Z."/>
            <person name="Liu X.D."/>
            <person name="Liao X.Y."/>
            <person name="Jiang Y.T."/>
            <person name="Yu X."/>
            <person name="Hao Y."/>
            <person name="Huang J."/>
            <person name="Zhao X.W."/>
            <person name="Ke S."/>
            <person name="Chen Y.Y."/>
            <person name="Wu W.L."/>
            <person name="Hsu J.L."/>
            <person name="Lin Y.F."/>
            <person name="Huang M.D."/>
            <person name="Li C.Y."/>
            <person name="Huang L."/>
            <person name="Wang Z.W."/>
            <person name="Zhao X."/>
            <person name="Zhong W.Y."/>
            <person name="Peng D.H."/>
            <person name="Ahmad S."/>
            <person name="Lan S."/>
            <person name="Zhang J.S."/>
            <person name="Tsai W.C."/>
            <person name="Van de Peer Y."/>
            <person name="Liu Z.J."/>
        </authorList>
    </citation>
    <scope>NUCLEOTIDE SEQUENCE</scope>
    <source>
        <strain evidence="1">CP</strain>
    </source>
</reference>
<reference evidence="1" key="2">
    <citation type="submission" date="2023-06" db="EMBL/GenBank/DDBJ databases">
        <authorList>
            <person name="Ma L."/>
            <person name="Liu K.-W."/>
            <person name="Li Z."/>
            <person name="Hsiao Y.-Y."/>
            <person name="Qi Y."/>
            <person name="Fu T."/>
            <person name="Tang G."/>
            <person name="Zhang D."/>
            <person name="Sun W.-H."/>
            <person name="Liu D.-K."/>
            <person name="Li Y."/>
            <person name="Chen G.-Z."/>
            <person name="Liu X.-D."/>
            <person name="Liao X.-Y."/>
            <person name="Jiang Y.-T."/>
            <person name="Yu X."/>
            <person name="Hao Y."/>
            <person name="Huang J."/>
            <person name="Zhao X.-W."/>
            <person name="Ke S."/>
            <person name="Chen Y.-Y."/>
            <person name="Wu W.-L."/>
            <person name="Hsu J.-L."/>
            <person name="Lin Y.-F."/>
            <person name="Huang M.-D."/>
            <person name="Li C.-Y."/>
            <person name="Huang L."/>
            <person name="Wang Z.-W."/>
            <person name="Zhao X."/>
            <person name="Zhong W.-Y."/>
            <person name="Peng D.-H."/>
            <person name="Ahmad S."/>
            <person name="Lan S."/>
            <person name="Zhang J.-S."/>
            <person name="Tsai W.-C."/>
            <person name="Van De Peer Y."/>
            <person name="Liu Z.-J."/>
        </authorList>
    </citation>
    <scope>NUCLEOTIDE SEQUENCE</scope>
    <source>
        <strain evidence="1">CP</strain>
        <tissue evidence="1">Leaves</tissue>
    </source>
</reference>
<dbReference type="AlphaFoldDB" id="A0AAV9EPK0"/>
<dbReference type="Proteomes" id="UP001180020">
    <property type="component" value="Unassembled WGS sequence"/>
</dbReference>
<name>A0AAV9EPK0_ACOCL</name>
<organism evidence="1 2">
    <name type="scientific">Acorus calamus</name>
    <name type="common">Sweet flag</name>
    <dbReference type="NCBI Taxonomy" id="4465"/>
    <lineage>
        <taxon>Eukaryota</taxon>
        <taxon>Viridiplantae</taxon>
        <taxon>Streptophyta</taxon>
        <taxon>Embryophyta</taxon>
        <taxon>Tracheophyta</taxon>
        <taxon>Spermatophyta</taxon>
        <taxon>Magnoliopsida</taxon>
        <taxon>Liliopsida</taxon>
        <taxon>Acoraceae</taxon>
        <taxon>Acorus</taxon>
    </lineage>
</organism>